<evidence type="ECO:0000313" key="4">
    <source>
        <dbReference type="Proteomes" id="UP000244052"/>
    </source>
</evidence>
<comment type="caution">
    <text evidence="1">The sequence shown here is derived from an EMBL/GenBank/DDBJ whole genome shotgun (WGS) entry which is preliminary data.</text>
</comment>
<dbReference type="Proteomes" id="UP000244052">
    <property type="component" value="Unassembled WGS sequence"/>
</dbReference>
<proteinExistence type="predicted"/>
<reference evidence="1 4" key="1">
    <citation type="submission" date="2018-04" db="EMBL/GenBank/DDBJ databases">
        <title>Pseudomonas sp. nov., isolated from mangrove soil.</title>
        <authorList>
            <person name="Chen C."/>
        </authorList>
    </citation>
    <scope>NUCLEOTIDE SEQUENCE [LARGE SCALE GENOMIC DNA]</scope>
    <source>
        <strain evidence="1 4">JCM 14246</strain>
    </source>
</reference>
<dbReference type="RefSeq" id="WP_003124104.1">
    <property type="nucleotide sequence ID" value="NZ_QASO01000013.1"/>
</dbReference>
<organism evidence="1 4">
    <name type="scientific">Ectopseudomonas oleovorans</name>
    <name type="common">Pseudomonas oleovorans</name>
    <dbReference type="NCBI Taxonomy" id="301"/>
    <lineage>
        <taxon>Bacteria</taxon>
        <taxon>Pseudomonadati</taxon>
        <taxon>Pseudomonadota</taxon>
        <taxon>Gammaproteobacteria</taxon>
        <taxon>Pseudomonadales</taxon>
        <taxon>Pseudomonadaceae</taxon>
        <taxon>Ectopseudomonas</taxon>
    </lineage>
</organism>
<evidence type="ECO:0000313" key="2">
    <source>
        <dbReference type="EMBL" id="PTU77498.1"/>
    </source>
</evidence>
<evidence type="ECO:0000313" key="1">
    <source>
        <dbReference type="EMBL" id="PTU77364.1"/>
    </source>
</evidence>
<name>A0A2T5PHZ7_ECTOL</name>
<sequence>MATARPQLEVLTMEHTNTPPPETVIDITCDVCCQSIRAEGYGQQFGTLQANWGHGSKHDGERYEVRLCEVCFFRTLSHLRRKRMVNTMFDEEPDTAQDEFGLLRIK</sequence>
<gene>
    <name evidence="3" type="ORF">DBO86_02480</name>
    <name evidence="2" type="ORF">DBO86_19435</name>
    <name evidence="1" type="ORF">DBO86_20505</name>
</gene>
<dbReference type="EMBL" id="QASO01000013">
    <property type="protein sequence ID" value="PTU80570.1"/>
    <property type="molecule type" value="Genomic_DNA"/>
</dbReference>
<evidence type="ECO:0000313" key="3">
    <source>
        <dbReference type="EMBL" id="PTU80570.1"/>
    </source>
</evidence>
<protein>
    <submittedName>
        <fullName evidence="1">Uncharacterized protein</fullName>
    </submittedName>
</protein>
<dbReference type="EMBL" id="QASO01000115">
    <property type="protein sequence ID" value="PTU77498.1"/>
    <property type="molecule type" value="Genomic_DNA"/>
</dbReference>
<keyword evidence="4" id="KW-1185">Reference proteome</keyword>
<dbReference type="EMBL" id="QASO01000119">
    <property type="protein sequence ID" value="PTU77364.1"/>
    <property type="molecule type" value="Genomic_DNA"/>
</dbReference>
<accession>A0A2T5PHZ7</accession>
<dbReference type="AlphaFoldDB" id="A0A2T5PHZ7"/>